<evidence type="ECO:0000313" key="2">
    <source>
        <dbReference type="EMBL" id="KAK2609418.1"/>
    </source>
</evidence>
<dbReference type="Proteomes" id="UP001265746">
    <property type="component" value="Unassembled WGS sequence"/>
</dbReference>
<evidence type="ECO:0000313" key="3">
    <source>
        <dbReference type="Proteomes" id="UP001265746"/>
    </source>
</evidence>
<evidence type="ECO:0000256" key="1">
    <source>
        <dbReference type="SAM" id="MobiDB-lite"/>
    </source>
</evidence>
<keyword evidence="3" id="KW-1185">Reference proteome</keyword>
<dbReference type="AlphaFoldDB" id="A0AAD9SHR9"/>
<gene>
    <name evidence="2" type="ORF">N8I77_002915</name>
</gene>
<sequence>MVARINVDQENAGQDEVETATSPTSEKFFRFLDLPPEIRNIVYSYSTVYRAEADCLRRVGKCLPNLRQPPITRVNRQIRSECLAIFYEMHHFSLNLNVRFEKLAEGRYRIIPAAEDQASLQSFHEMIQAFAPSPKNTLQMSNLRFLPSLTVKVKVIRRDMGLGCLGFRMSSADKTTIASLAVRGLDWNCNGSVDWTWIEAAEKSVLRNEGGNFWEWDEMCLRHNRDLLDEMTDLLCLVARHCPQLTRSVSIIYKETGWDGSDGGLFDLVEEAILEKLREERQED</sequence>
<comment type="caution">
    <text evidence="2">The sequence shown here is derived from an EMBL/GenBank/DDBJ whole genome shotgun (WGS) entry which is preliminary data.</text>
</comment>
<proteinExistence type="predicted"/>
<dbReference type="InterPro" id="IPR038883">
    <property type="entry name" value="AN11006-like"/>
</dbReference>
<dbReference type="EMBL" id="JAUJFL010000002">
    <property type="protein sequence ID" value="KAK2609418.1"/>
    <property type="molecule type" value="Genomic_DNA"/>
</dbReference>
<dbReference type="PANTHER" id="PTHR42085:SF2">
    <property type="entry name" value="F-BOX DOMAIN-CONTAINING PROTEIN"/>
    <property type="match status" value="1"/>
</dbReference>
<name>A0AAD9SHR9_PHOAM</name>
<dbReference type="PANTHER" id="PTHR42085">
    <property type="entry name" value="F-BOX DOMAIN-CONTAINING PROTEIN"/>
    <property type="match status" value="1"/>
</dbReference>
<protein>
    <submittedName>
        <fullName evidence="2">Uncharacterized protein</fullName>
    </submittedName>
</protein>
<feature type="region of interest" description="Disordered" evidence="1">
    <location>
        <begin position="1"/>
        <end position="21"/>
    </location>
</feature>
<accession>A0AAD9SHR9</accession>
<organism evidence="2 3">
    <name type="scientific">Phomopsis amygdali</name>
    <name type="common">Fusicoccum amygdali</name>
    <dbReference type="NCBI Taxonomy" id="1214568"/>
    <lineage>
        <taxon>Eukaryota</taxon>
        <taxon>Fungi</taxon>
        <taxon>Dikarya</taxon>
        <taxon>Ascomycota</taxon>
        <taxon>Pezizomycotina</taxon>
        <taxon>Sordariomycetes</taxon>
        <taxon>Sordariomycetidae</taxon>
        <taxon>Diaporthales</taxon>
        <taxon>Diaporthaceae</taxon>
        <taxon>Diaporthe</taxon>
    </lineage>
</organism>
<reference evidence="2" key="1">
    <citation type="submission" date="2023-06" db="EMBL/GenBank/DDBJ databases">
        <authorList>
            <person name="Noh H."/>
        </authorList>
    </citation>
    <scope>NUCLEOTIDE SEQUENCE</scope>
    <source>
        <strain evidence="2">DUCC20226</strain>
    </source>
</reference>